<gene>
    <name evidence="11" type="ORF">Pla133_05910</name>
</gene>
<evidence type="ECO:0000313" key="11">
    <source>
        <dbReference type="EMBL" id="QDU65526.1"/>
    </source>
</evidence>
<dbReference type="InterPro" id="IPR055348">
    <property type="entry name" value="DctQ"/>
</dbReference>
<dbReference type="EMBL" id="CP036287">
    <property type="protein sequence ID" value="QDU65526.1"/>
    <property type="molecule type" value="Genomic_DNA"/>
</dbReference>
<evidence type="ECO:0000259" key="10">
    <source>
        <dbReference type="Pfam" id="PF04290"/>
    </source>
</evidence>
<evidence type="ECO:0000256" key="1">
    <source>
        <dbReference type="ARBA" id="ARBA00004429"/>
    </source>
</evidence>
<dbReference type="Proteomes" id="UP000316921">
    <property type="component" value="Chromosome"/>
</dbReference>
<evidence type="ECO:0000256" key="3">
    <source>
        <dbReference type="ARBA" id="ARBA00022475"/>
    </source>
</evidence>
<feature type="transmembrane region" description="Helical" evidence="9">
    <location>
        <begin position="139"/>
        <end position="156"/>
    </location>
</feature>
<comment type="similarity">
    <text evidence="8">Belongs to the TRAP transporter small permease family.</text>
</comment>
<evidence type="ECO:0000256" key="6">
    <source>
        <dbReference type="ARBA" id="ARBA00022989"/>
    </source>
</evidence>
<keyword evidence="4" id="KW-0997">Cell inner membrane</keyword>
<accession>A0A518BEY8</accession>
<dbReference type="AlphaFoldDB" id="A0A518BEY8"/>
<name>A0A518BEY8_9BACT</name>
<comment type="subcellular location">
    <subcellularLocation>
        <location evidence="1">Cell inner membrane</location>
        <topology evidence="1">Multi-pass membrane protein</topology>
    </subcellularLocation>
</comment>
<protein>
    <submittedName>
        <fullName evidence="11">Tripartite ATP-independent periplasmic transporter, DctQ component</fullName>
    </submittedName>
</protein>
<sequence>MDGLLSAAGLVDALNRRVGGFVAWLTALMVAVGAFNALARYTGRFVDLQLSSNAWIELQWYLFSLVFLLGAPWALRSGAHVRVDVLYGRLGVRGKAWIDLVGTLLFLVPFCVFALWASWPAVRESIAVGEVSPDPGGLPRWPIKAVVLLAFALLLLQGLSEAVKRVAVLAGRSPQEVGLEELDPTATEPGGVEGGR</sequence>
<feature type="domain" description="Tripartite ATP-independent periplasmic transporters DctQ component" evidence="10">
    <location>
        <begin position="51"/>
        <end position="166"/>
    </location>
</feature>
<feature type="transmembrane region" description="Helical" evidence="9">
    <location>
        <begin position="21"/>
        <end position="38"/>
    </location>
</feature>
<evidence type="ECO:0000256" key="5">
    <source>
        <dbReference type="ARBA" id="ARBA00022692"/>
    </source>
</evidence>
<evidence type="ECO:0000256" key="7">
    <source>
        <dbReference type="ARBA" id="ARBA00023136"/>
    </source>
</evidence>
<keyword evidence="3" id="KW-1003">Cell membrane</keyword>
<keyword evidence="6 9" id="KW-1133">Transmembrane helix</keyword>
<keyword evidence="7 9" id="KW-0472">Membrane</keyword>
<evidence type="ECO:0000256" key="9">
    <source>
        <dbReference type="SAM" id="Phobius"/>
    </source>
</evidence>
<keyword evidence="12" id="KW-1185">Reference proteome</keyword>
<evidence type="ECO:0000256" key="8">
    <source>
        <dbReference type="ARBA" id="ARBA00038436"/>
    </source>
</evidence>
<feature type="transmembrane region" description="Helical" evidence="9">
    <location>
        <begin position="58"/>
        <end position="75"/>
    </location>
</feature>
<evidence type="ECO:0000256" key="4">
    <source>
        <dbReference type="ARBA" id="ARBA00022519"/>
    </source>
</evidence>
<dbReference type="GO" id="GO:0005886">
    <property type="term" value="C:plasma membrane"/>
    <property type="evidence" value="ECO:0007669"/>
    <property type="project" value="UniProtKB-SubCell"/>
</dbReference>
<proteinExistence type="inferred from homology"/>
<dbReference type="KEGG" id="pbap:Pla133_05910"/>
<keyword evidence="5 9" id="KW-0812">Transmembrane</keyword>
<keyword evidence="2" id="KW-0813">Transport</keyword>
<evidence type="ECO:0000256" key="2">
    <source>
        <dbReference type="ARBA" id="ARBA00022448"/>
    </source>
</evidence>
<organism evidence="11 12">
    <name type="scientific">Engelhardtia mirabilis</name>
    <dbReference type="NCBI Taxonomy" id="2528011"/>
    <lineage>
        <taxon>Bacteria</taxon>
        <taxon>Pseudomonadati</taxon>
        <taxon>Planctomycetota</taxon>
        <taxon>Planctomycetia</taxon>
        <taxon>Planctomycetia incertae sedis</taxon>
        <taxon>Engelhardtia</taxon>
    </lineage>
</organism>
<dbReference type="PANTHER" id="PTHR35011">
    <property type="entry name" value="2,3-DIKETO-L-GULONATE TRAP TRANSPORTER SMALL PERMEASE PROTEIN YIAM"/>
    <property type="match status" value="1"/>
</dbReference>
<dbReference type="RefSeq" id="WP_145062227.1">
    <property type="nucleotide sequence ID" value="NZ_CP036287.1"/>
</dbReference>
<reference evidence="11 12" key="1">
    <citation type="submission" date="2019-02" db="EMBL/GenBank/DDBJ databases">
        <title>Deep-cultivation of Planctomycetes and their phenomic and genomic characterization uncovers novel biology.</title>
        <authorList>
            <person name="Wiegand S."/>
            <person name="Jogler M."/>
            <person name="Boedeker C."/>
            <person name="Pinto D."/>
            <person name="Vollmers J."/>
            <person name="Rivas-Marin E."/>
            <person name="Kohn T."/>
            <person name="Peeters S.H."/>
            <person name="Heuer A."/>
            <person name="Rast P."/>
            <person name="Oberbeckmann S."/>
            <person name="Bunk B."/>
            <person name="Jeske O."/>
            <person name="Meyerdierks A."/>
            <person name="Storesund J.E."/>
            <person name="Kallscheuer N."/>
            <person name="Luecker S."/>
            <person name="Lage O.M."/>
            <person name="Pohl T."/>
            <person name="Merkel B.J."/>
            <person name="Hornburger P."/>
            <person name="Mueller R.-W."/>
            <person name="Bruemmer F."/>
            <person name="Labrenz M."/>
            <person name="Spormann A.M."/>
            <person name="Op den Camp H."/>
            <person name="Overmann J."/>
            <person name="Amann R."/>
            <person name="Jetten M.S.M."/>
            <person name="Mascher T."/>
            <person name="Medema M.H."/>
            <person name="Devos D.P."/>
            <person name="Kaster A.-K."/>
            <person name="Ovreas L."/>
            <person name="Rohde M."/>
            <person name="Galperin M.Y."/>
            <person name="Jogler C."/>
        </authorList>
    </citation>
    <scope>NUCLEOTIDE SEQUENCE [LARGE SCALE GENOMIC DNA]</scope>
    <source>
        <strain evidence="11 12">Pla133</strain>
    </source>
</reference>
<dbReference type="Pfam" id="PF04290">
    <property type="entry name" value="DctQ"/>
    <property type="match status" value="1"/>
</dbReference>
<dbReference type="InterPro" id="IPR007387">
    <property type="entry name" value="TRAP_DctQ"/>
</dbReference>
<evidence type="ECO:0000313" key="12">
    <source>
        <dbReference type="Proteomes" id="UP000316921"/>
    </source>
</evidence>
<dbReference type="PANTHER" id="PTHR35011:SF4">
    <property type="entry name" value="SLL1102 PROTEIN"/>
    <property type="match status" value="1"/>
</dbReference>
<feature type="transmembrane region" description="Helical" evidence="9">
    <location>
        <begin position="96"/>
        <end position="119"/>
    </location>
</feature>